<reference evidence="2 3" key="1">
    <citation type="submission" date="2011-02" db="EMBL/GenBank/DDBJ databases">
        <authorList>
            <person name="Weinstock G."/>
            <person name="Sodergren E."/>
            <person name="Clifton S."/>
            <person name="Fulton L."/>
            <person name="Fulton B."/>
            <person name="Courtney L."/>
            <person name="Fronick C."/>
            <person name="Harrison M."/>
            <person name="Strong C."/>
            <person name="Farmer C."/>
            <person name="Delahaunty K."/>
            <person name="Markovic C."/>
            <person name="Hall O."/>
            <person name="Minx P."/>
            <person name="Tomlinson C."/>
            <person name="Mitreva M."/>
            <person name="Hou S."/>
            <person name="Chen J."/>
            <person name="Wollam A."/>
            <person name="Pepin K.H."/>
            <person name="Johnson M."/>
            <person name="Bhonagiri V."/>
            <person name="Zhang X."/>
            <person name="Suruliraj S."/>
            <person name="Warren W."/>
            <person name="Chinwalla A."/>
            <person name="Mardis E.R."/>
            <person name="Wilson R.K."/>
        </authorList>
    </citation>
    <scope>NUCLEOTIDE SEQUENCE [LARGE SCALE GENOMIC DNA]</scope>
    <source>
        <strain evidence="2 3">YIT 11841</strain>
    </source>
</reference>
<dbReference type="STRING" id="762982.HMPREF9442_02111"/>
<dbReference type="RefSeq" id="WP_008627845.1">
    <property type="nucleotide sequence ID" value="NZ_GL883865.1"/>
</dbReference>
<keyword evidence="1" id="KW-0732">Signal</keyword>
<proteinExistence type="predicted"/>
<sequence>MKKRNFQTVFMLLLILLCGTNIACGNQKTSQDTPEEKTDEYGQLLIQIMEYSGSMDKFNDYQLAFIPMAQEKIQESDKSEFKKMSEEEKEQAAREMTQKYFKGAFKKDLADLLSPYFRKEVSLEQLKDYAARLKDEKVRIAMQHVLTASSSSVIEESISQGMEVILTGEKPETVSPKACTDTYRKWFEEYYTISDAQATIDNVLSQLNNMIPQNGDSPEIPNADLIEKMIDYVKENMKTCMLNAYTDHVSEDDLRTLCEMQKQPSAQAALKASQNMAHNIMSVGMEIIAKYNTWLDSQL</sequence>
<dbReference type="EMBL" id="AFBR01000065">
    <property type="protein sequence ID" value="EGG52667.1"/>
    <property type="molecule type" value="Genomic_DNA"/>
</dbReference>
<name>F3QV86_9BACT</name>
<keyword evidence="3" id="KW-1185">Reference proteome</keyword>
<feature type="chain" id="PRO_5003306350" evidence="1">
    <location>
        <begin position="24"/>
        <end position="299"/>
    </location>
</feature>
<organism evidence="2 3">
    <name type="scientific">Paraprevotella xylaniphila YIT 11841</name>
    <dbReference type="NCBI Taxonomy" id="762982"/>
    <lineage>
        <taxon>Bacteria</taxon>
        <taxon>Pseudomonadati</taxon>
        <taxon>Bacteroidota</taxon>
        <taxon>Bacteroidia</taxon>
        <taxon>Bacteroidales</taxon>
        <taxon>Prevotellaceae</taxon>
        <taxon>Paraprevotella</taxon>
    </lineage>
</organism>
<dbReference type="AlphaFoldDB" id="F3QV86"/>
<evidence type="ECO:0000256" key="1">
    <source>
        <dbReference type="SAM" id="SignalP"/>
    </source>
</evidence>
<dbReference type="Proteomes" id="UP000005546">
    <property type="component" value="Unassembled WGS sequence"/>
</dbReference>
<protein>
    <submittedName>
        <fullName evidence="2">Conserved domain protein</fullName>
    </submittedName>
</protein>
<gene>
    <name evidence="2" type="ORF">HMPREF9442_02111</name>
</gene>
<dbReference type="HOGENOM" id="CLU_930155_0_0_10"/>
<comment type="caution">
    <text evidence="2">The sequence shown here is derived from an EMBL/GenBank/DDBJ whole genome shotgun (WGS) entry which is preliminary data.</text>
</comment>
<evidence type="ECO:0000313" key="2">
    <source>
        <dbReference type="EMBL" id="EGG52667.1"/>
    </source>
</evidence>
<evidence type="ECO:0000313" key="3">
    <source>
        <dbReference type="Proteomes" id="UP000005546"/>
    </source>
</evidence>
<feature type="signal peptide" evidence="1">
    <location>
        <begin position="1"/>
        <end position="23"/>
    </location>
</feature>
<accession>F3QV86</accession>